<proteinExistence type="predicted"/>
<reference evidence="2 3" key="1">
    <citation type="journal article" date="2015" name="Genome Biol. Evol.">
        <title>Comparative Genomics of a Bacterivorous Green Alga Reveals Evolutionary Causalities and Consequences of Phago-Mixotrophic Mode of Nutrition.</title>
        <authorList>
            <person name="Burns J.A."/>
            <person name="Paasch A."/>
            <person name="Narechania A."/>
            <person name="Kim E."/>
        </authorList>
    </citation>
    <scope>NUCLEOTIDE SEQUENCE [LARGE SCALE GENOMIC DNA]</scope>
    <source>
        <strain evidence="2 3">PLY_AMNH</strain>
    </source>
</reference>
<name>A0AAE0L7G6_9CHLO</name>
<evidence type="ECO:0000313" key="2">
    <source>
        <dbReference type="EMBL" id="KAK3274936.1"/>
    </source>
</evidence>
<keyword evidence="1" id="KW-1133">Transmembrane helix</keyword>
<evidence type="ECO:0000313" key="3">
    <source>
        <dbReference type="Proteomes" id="UP001190700"/>
    </source>
</evidence>
<keyword evidence="1" id="KW-0812">Transmembrane</keyword>
<keyword evidence="1" id="KW-0472">Membrane</keyword>
<feature type="transmembrane region" description="Helical" evidence="1">
    <location>
        <begin position="20"/>
        <end position="38"/>
    </location>
</feature>
<accession>A0AAE0L7G6</accession>
<dbReference type="Proteomes" id="UP001190700">
    <property type="component" value="Unassembled WGS sequence"/>
</dbReference>
<dbReference type="EMBL" id="LGRX02007476">
    <property type="protein sequence ID" value="KAK3274936.1"/>
    <property type="molecule type" value="Genomic_DNA"/>
</dbReference>
<comment type="caution">
    <text evidence="2">The sequence shown here is derived from an EMBL/GenBank/DDBJ whole genome shotgun (WGS) entry which is preliminary data.</text>
</comment>
<protein>
    <submittedName>
        <fullName evidence="2">Uncharacterized protein</fullName>
    </submittedName>
</protein>
<dbReference type="PROSITE" id="PS51257">
    <property type="entry name" value="PROKAR_LIPOPROTEIN"/>
    <property type="match status" value="1"/>
</dbReference>
<evidence type="ECO:0000256" key="1">
    <source>
        <dbReference type="SAM" id="Phobius"/>
    </source>
</evidence>
<gene>
    <name evidence="2" type="ORF">CYMTET_16907</name>
</gene>
<keyword evidence="3" id="KW-1185">Reference proteome</keyword>
<dbReference type="AlphaFoldDB" id="A0AAE0L7G6"/>
<organism evidence="2 3">
    <name type="scientific">Cymbomonas tetramitiformis</name>
    <dbReference type="NCBI Taxonomy" id="36881"/>
    <lineage>
        <taxon>Eukaryota</taxon>
        <taxon>Viridiplantae</taxon>
        <taxon>Chlorophyta</taxon>
        <taxon>Pyramimonadophyceae</taxon>
        <taxon>Pyramimonadales</taxon>
        <taxon>Pyramimonadaceae</taxon>
        <taxon>Cymbomonas</taxon>
    </lineage>
</organism>
<sequence length="68" mass="6166">MGVQLRSVPPERDKGGPGSVAGVLGLSGFVGCGVAVAAGMESSGIGGGVGGWEVGAVVAAAVAVSGVG</sequence>